<proteinExistence type="predicted"/>
<dbReference type="AlphaFoldDB" id="A0A0R3LWS1"/>
<comment type="caution">
    <text evidence="1">The sequence shown here is derived from an EMBL/GenBank/DDBJ whole genome shotgun (WGS) entry which is preliminary data.</text>
</comment>
<dbReference type="OrthoDB" id="7869524at2"/>
<evidence type="ECO:0000313" key="1">
    <source>
        <dbReference type="EMBL" id="KRR09565.1"/>
    </source>
</evidence>
<keyword evidence="2" id="KW-1185">Reference proteome</keyword>
<accession>A0A0R3LWS1</accession>
<dbReference type="Proteomes" id="UP000050863">
    <property type="component" value="Unassembled WGS sequence"/>
</dbReference>
<protein>
    <submittedName>
        <fullName evidence="1">Uncharacterized protein</fullName>
    </submittedName>
</protein>
<name>A0A0R3LWS1_9BRAD</name>
<dbReference type="RefSeq" id="WP_057835430.1">
    <property type="nucleotide sequence ID" value="NZ_LLXZ01000071.1"/>
</dbReference>
<evidence type="ECO:0000313" key="2">
    <source>
        <dbReference type="Proteomes" id="UP000050863"/>
    </source>
</evidence>
<sequence>MEVRIGWNDVGDPTRAGDYKFRDGTVTLTDEQIDLWIAAPAGYFVATQSSDSTPDHVRYLVGEFYAPTS</sequence>
<reference evidence="1 2" key="1">
    <citation type="submission" date="2014-03" db="EMBL/GenBank/DDBJ databases">
        <title>Bradyrhizobium valentinum sp. nov., isolated from effective nodules of Lupinus mariae-josephae, a lupine endemic of basic-lime soils in Eastern Spain.</title>
        <authorList>
            <person name="Duran D."/>
            <person name="Rey L."/>
            <person name="Navarro A."/>
            <person name="Busquets A."/>
            <person name="Imperial J."/>
            <person name="Ruiz-Argueso T."/>
        </authorList>
    </citation>
    <scope>NUCLEOTIDE SEQUENCE [LARGE SCALE GENOMIC DNA]</scope>
    <source>
        <strain evidence="1 2">PAC68</strain>
    </source>
</reference>
<gene>
    <name evidence="1" type="ORF">CQ12_13845</name>
</gene>
<dbReference type="EMBL" id="LLXZ01000071">
    <property type="protein sequence ID" value="KRR09565.1"/>
    <property type="molecule type" value="Genomic_DNA"/>
</dbReference>
<organism evidence="1 2">
    <name type="scientific">Bradyrhizobium jicamae</name>
    <dbReference type="NCBI Taxonomy" id="280332"/>
    <lineage>
        <taxon>Bacteria</taxon>
        <taxon>Pseudomonadati</taxon>
        <taxon>Pseudomonadota</taxon>
        <taxon>Alphaproteobacteria</taxon>
        <taxon>Hyphomicrobiales</taxon>
        <taxon>Nitrobacteraceae</taxon>
        <taxon>Bradyrhizobium</taxon>
    </lineage>
</organism>